<reference evidence="6 7" key="1">
    <citation type="journal article" date="2020" name="IScience">
        <title>Genome Sequencing of the Endangered Kingdonia uniflora (Circaeasteraceae, Ranunculales) Reveals Potential Mechanisms of Evolutionary Specialization.</title>
        <authorList>
            <person name="Sun Y."/>
            <person name="Deng T."/>
            <person name="Zhang A."/>
            <person name="Moore M.J."/>
            <person name="Landis J.B."/>
            <person name="Lin N."/>
            <person name="Zhang H."/>
            <person name="Zhang X."/>
            <person name="Huang J."/>
            <person name="Zhang X."/>
            <person name="Sun H."/>
            <person name="Wang H."/>
        </authorList>
    </citation>
    <scope>NUCLEOTIDE SEQUENCE [LARGE SCALE GENOMIC DNA]</scope>
    <source>
        <strain evidence="6">TB1705</strain>
        <tissue evidence="6">Leaf</tissue>
    </source>
</reference>
<feature type="domain" description="Amidohydrolase-related" evidence="5">
    <location>
        <begin position="25"/>
        <end position="126"/>
    </location>
</feature>
<evidence type="ECO:0000259" key="5">
    <source>
        <dbReference type="Pfam" id="PF01979"/>
    </source>
</evidence>
<comment type="caution">
    <text evidence="6">The sequence shown here is derived from an EMBL/GenBank/DDBJ whole genome shotgun (WGS) entry which is preliminary data.</text>
</comment>
<dbReference type="GO" id="GO:0005829">
    <property type="term" value="C:cytosol"/>
    <property type="evidence" value="ECO:0007669"/>
    <property type="project" value="TreeGrafter"/>
</dbReference>
<dbReference type="OrthoDB" id="1924787at2759"/>
<evidence type="ECO:0000313" key="7">
    <source>
        <dbReference type="Proteomes" id="UP000541444"/>
    </source>
</evidence>
<dbReference type="SUPFAM" id="SSF51338">
    <property type="entry name" value="Composite domain of metallo-dependent hydrolases"/>
    <property type="match status" value="1"/>
</dbReference>
<evidence type="ECO:0000256" key="1">
    <source>
        <dbReference type="ARBA" id="ARBA00001947"/>
    </source>
</evidence>
<comment type="catalytic activity">
    <reaction evidence="3">
        <text>5,6-dihydrouracil + H2O = 3-(carbamoylamino)propanoate + H(+)</text>
        <dbReference type="Rhea" id="RHEA:16121"/>
        <dbReference type="ChEBI" id="CHEBI:11892"/>
        <dbReference type="ChEBI" id="CHEBI:15377"/>
        <dbReference type="ChEBI" id="CHEBI:15378"/>
        <dbReference type="ChEBI" id="CHEBI:15901"/>
        <dbReference type="EC" id="3.5.2.2"/>
    </reaction>
</comment>
<evidence type="ECO:0000256" key="3">
    <source>
        <dbReference type="ARBA" id="ARBA00036696"/>
    </source>
</evidence>
<dbReference type="InterPro" id="IPR032466">
    <property type="entry name" value="Metal_Hydrolase"/>
</dbReference>
<dbReference type="InterPro" id="IPR011059">
    <property type="entry name" value="Metal-dep_hydrolase_composite"/>
</dbReference>
<dbReference type="Gene3D" id="3.20.20.140">
    <property type="entry name" value="Metal-dependent hydrolases"/>
    <property type="match status" value="1"/>
</dbReference>
<comment type="cofactor">
    <cofactor evidence="1">
        <name>Zn(2+)</name>
        <dbReference type="ChEBI" id="CHEBI:29105"/>
    </cofactor>
</comment>
<dbReference type="PANTHER" id="PTHR11647:SF1">
    <property type="entry name" value="COLLAPSIN RESPONSE MEDIATOR PROTEIN"/>
    <property type="match status" value="1"/>
</dbReference>
<dbReference type="FunFam" id="3.20.20.140:FF:000174">
    <property type="entry name" value="Dihydropyrimidinase-related protein 2"/>
    <property type="match status" value="1"/>
</dbReference>
<gene>
    <name evidence="6" type="ORF">GIB67_040631</name>
</gene>
<accession>A0A7J7M9D7</accession>
<proteinExistence type="inferred from homology"/>
<evidence type="ECO:0000256" key="4">
    <source>
        <dbReference type="ARBA" id="ARBA00039113"/>
    </source>
</evidence>
<dbReference type="Pfam" id="PF01979">
    <property type="entry name" value="Amidohydro_1"/>
    <property type="match status" value="1"/>
</dbReference>
<dbReference type="EC" id="3.5.2.2" evidence="4"/>
<comment type="similarity">
    <text evidence="2">Belongs to the metallo-dependent hydrolases superfamily. Hydantoinase/dihydropyrimidinase family.</text>
</comment>
<dbReference type="Proteomes" id="UP000541444">
    <property type="component" value="Unassembled WGS sequence"/>
</dbReference>
<dbReference type="InterPro" id="IPR006680">
    <property type="entry name" value="Amidohydro-rel"/>
</dbReference>
<dbReference type="EMBL" id="JACGCM010001697">
    <property type="protein sequence ID" value="KAF6151358.1"/>
    <property type="molecule type" value="Genomic_DNA"/>
</dbReference>
<protein>
    <recommendedName>
        <fullName evidence="4">dihydropyrimidinase</fullName>
        <ecNumber evidence="4">3.5.2.2</ecNumber>
    </recommendedName>
</protein>
<keyword evidence="7" id="KW-1185">Reference proteome</keyword>
<sequence>MIKVGDAIIDIDATGKYVMPGGHSKALQAAHSVGILKHVGTDHCTFNSTQKALGIDDFRKIPNGVNGIEERMHLIWDKMVESGQISATDYVRVTSTKCARVFNIYLRKGAILAGSDAHIIILKVEPGSGRHIEMPLFSHLFSGISKGDAAYVSSLRAPVHRVISAT</sequence>
<dbReference type="InterPro" id="IPR050378">
    <property type="entry name" value="Metallo-dep_Hydrolases_sf"/>
</dbReference>
<dbReference type="PANTHER" id="PTHR11647">
    <property type="entry name" value="HYDRANTOINASE/DIHYDROPYRIMIDINASE FAMILY MEMBER"/>
    <property type="match status" value="1"/>
</dbReference>
<dbReference type="GO" id="GO:0006208">
    <property type="term" value="P:pyrimidine nucleobase catabolic process"/>
    <property type="evidence" value="ECO:0007669"/>
    <property type="project" value="TreeGrafter"/>
</dbReference>
<dbReference type="AlphaFoldDB" id="A0A7J7M9D7"/>
<name>A0A7J7M9D7_9MAGN</name>
<evidence type="ECO:0000313" key="6">
    <source>
        <dbReference type="EMBL" id="KAF6151358.1"/>
    </source>
</evidence>
<organism evidence="6 7">
    <name type="scientific">Kingdonia uniflora</name>
    <dbReference type="NCBI Taxonomy" id="39325"/>
    <lineage>
        <taxon>Eukaryota</taxon>
        <taxon>Viridiplantae</taxon>
        <taxon>Streptophyta</taxon>
        <taxon>Embryophyta</taxon>
        <taxon>Tracheophyta</taxon>
        <taxon>Spermatophyta</taxon>
        <taxon>Magnoliopsida</taxon>
        <taxon>Ranunculales</taxon>
        <taxon>Circaeasteraceae</taxon>
        <taxon>Kingdonia</taxon>
    </lineage>
</organism>
<dbReference type="GO" id="GO:0004157">
    <property type="term" value="F:dihydropyrimidinase activity"/>
    <property type="evidence" value="ECO:0007669"/>
    <property type="project" value="UniProtKB-EC"/>
</dbReference>
<dbReference type="SUPFAM" id="SSF51556">
    <property type="entry name" value="Metallo-dependent hydrolases"/>
    <property type="match status" value="1"/>
</dbReference>
<evidence type="ECO:0000256" key="2">
    <source>
        <dbReference type="ARBA" id="ARBA00008829"/>
    </source>
</evidence>